<dbReference type="KEGG" id="rhom:FRIFI_1902"/>
<comment type="similarity">
    <text evidence="1 6">Belongs to the iron/manganese superoxide dismutase family.</text>
</comment>
<feature type="binding site" evidence="5">
    <location>
        <position position="195"/>
    </location>
    <ligand>
        <name>Mn(2+)</name>
        <dbReference type="ChEBI" id="CHEBI:29035"/>
    </ligand>
</feature>
<comment type="catalytic activity">
    <reaction evidence="6">
        <text>2 superoxide + 2 H(+) = H2O2 + O2</text>
        <dbReference type="Rhea" id="RHEA:20696"/>
        <dbReference type="ChEBI" id="CHEBI:15378"/>
        <dbReference type="ChEBI" id="CHEBI:15379"/>
        <dbReference type="ChEBI" id="CHEBI:16240"/>
        <dbReference type="ChEBI" id="CHEBI:18421"/>
        <dbReference type="EC" id="1.15.1.1"/>
    </reaction>
</comment>
<keyword evidence="4 6" id="KW-0560">Oxidoreductase</keyword>
<evidence type="ECO:0000313" key="10">
    <source>
        <dbReference type="Proteomes" id="UP000245695"/>
    </source>
</evidence>
<dbReference type="EMBL" id="LN650648">
    <property type="protein sequence ID" value="CEI73431.1"/>
    <property type="molecule type" value="Genomic_DNA"/>
</dbReference>
<evidence type="ECO:0000256" key="2">
    <source>
        <dbReference type="ARBA" id="ARBA00012682"/>
    </source>
</evidence>
<feature type="binding site" evidence="5">
    <location>
        <position position="191"/>
    </location>
    <ligand>
        <name>Mn(2+)</name>
        <dbReference type="ChEBI" id="CHEBI:29035"/>
    </ligand>
</feature>
<dbReference type="Gene3D" id="1.10.287.990">
    <property type="entry name" value="Fe,Mn superoxide dismutase (SOD) domain"/>
    <property type="match status" value="1"/>
</dbReference>
<sequence length="230" mass="26832">MKKFLFITLLLTIFFNPQNIFSLSPIYTPKEPMPLPYSYDSLEPYIDKETMILHYDKHYKSYLDKLNNAIKGYPDLYACSISDLLTCLDCLPSEIAKTIKDNGGGVYNHEFFFEIMSPNRKKLHGKLKSAINRDFKSFDNFKNEFNKASLSVFGSGWAWLVSDDSGNLSIITTQNQNTPITLNLKPIIGIDVWEHAYYLKYQNKRAEYINNWFNIINWSKAEENYIQNLK</sequence>
<dbReference type="InterPro" id="IPR019832">
    <property type="entry name" value="Mn/Fe_SOD_C"/>
</dbReference>
<feature type="binding site" evidence="5">
    <location>
        <position position="54"/>
    </location>
    <ligand>
        <name>Mn(2+)</name>
        <dbReference type="ChEBI" id="CHEBI:29035"/>
    </ligand>
</feature>
<dbReference type="GO" id="GO:0005737">
    <property type="term" value="C:cytoplasm"/>
    <property type="evidence" value="ECO:0007669"/>
    <property type="project" value="TreeGrafter"/>
</dbReference>
<dbReference type="FunFam" id="3.55.40.20:FF:000001">
    <property type="entry name" value="Superoxide dismutase"/>
    <property type="match status" value="1"/>
</dbReference>
<dbReference type="PROSITE" id="PS00088">
    <property type="entry name" value="SOD_MN"/>
    <property type="match status" value="1"/>
</dbReference>
<dbReference type="PIRSF" id="PIRSF000349">
    <property type="entry name" value="SODismutase"/>
    <property type="match status" value="1"/>
</dbReference>
<dbReference type="SUPFAM" id="SSF54719">
    <property type="entry name" value="Fe,Mn superoxide dismutase (SOD), C-terminal domain"/>
    <property type="match status" value="1"/>
</dbReference>
<evidence type="ECO:0000256" key="6">
    <source>
        <dbReference type="RuleBase" id="RU000414"/>
    </source>
</evidence>
<protein>
    <recommendedName>
        <fullName evidence="2 6">Superoxide dismutase</fullName>
        <ecNumber evidence="2 6">1.15.1.1</ecNumber>
    </recommendedName>
</protein>
<organism evidence="9 10">
    <name type="scientific">Romboutsia hominis</name>
    <dbReference type="NCBI Taxonomy" id="1507512"/>
    <lineage>
        <taxon>Bacteria</taxon>
        <taxon>Bacillati</taxon>
        <taxon>Bacillota</taxon>
        <taxon>Clostridia</taxon>
        <taxon>Peptostreptococcales</taxon>
        <taxon>Peptostreptococcaceae</taxon>
        <taxon>Romboutsia</taxon>
    </lineage>
</organism>
<dbReference type="EC" id="1.15.1.1" evidence="2 6"/>
<keyword evidence="10" id="KW-1185">Reference proteome</keyword>
<evidence type="ECO:0000256" key="1">
    <source>
        <dbReference type="ARBA" id="ARBA00008714"/>
    </source>
</evidence>
<dbReference type="InterPro" id="IPR036314">
    <property type="entry name" value="SOD_C_sf"/>
</dbReference>
<gene>
    <name evidence="9" type="ORF">FRIFI_1902</name>
</gene>
<evidence type="ECO:0000313" key="9">
    <source>
        <dbReference type="EMBL" id="CEI73431.1"/>
    </source>
</evidence>
<dbReference type="AlphaFoldDB" id="A0A2P2BST4"/>
<proteinExistence type="inferred from homology"/>
<dbReference type="Proteomes" id="UP000245695">
    <property type="component" value="Chromosome 1"/>
</dbReference>
<evidence type="ECO:0000259" key="8">
    <source>
        <dbReference type="Pfam" id="PF02777"/>
    </source>
</evidence>
<dbReference type="Pfam" id="PF00081">
    <property type="entry name" value="Sod_Fe_N"/>
    <property type="match status" value="1"/>
</dbReference>
<dbReference type="GO" id="GO:0046872">
    <property type="term" value="F:metal ion binding"/>
    <property type="evidence" value="ECO:0007669"/>
    <property type="project" value="UniProtKB-KW"/>
</dbReference>
<keyword evidence="3 5" id="KW-0479">Metal-binding</keyword>
<evidence type="ECO:0000256" key="4">
    <source>
        <dbReference type="ARBA" id="ARBA00023002"/>
    </source>
</evidence>
<feature type="binding site" evidence="5">
    <location>
        <position position="109"/>
    </location>
    <ligand>
        <name>Mn(2+)</name>
        <dbReference type="ChEBI" id="CHEBI:29035"/>
    </ligand>
</feature>
<comment type="function">
    <text evidence="6">Destroys radicals which are normally produced within the cells and which are toxic to biological systems.</text>
</comment>
<feature type="domain" description="Manganese/iron superoxide dismutase C-terminal" evidence="8">
    <location>
        <begin position="125"/>
        <end position="223"/>
    </location>
</feature>
<dbReference type="RefSeq" id="WP_092924972.1">
    <property type="nucleotide sequence ID" value="NZ_FJTZ01000012.1"/>
</dbReference>
<accession>A0A2P2BST4</accession>
<dbReference type="GO" id="GO:0004784">
    <property type="term" value="F:superoxide dismutase activity"/>
    <property type="evidence" value="ECO:0007669"/>
    <property type="project" value="UniProtKB-EC"/>
</dbReference>
<dbReference type="Gene3D" id="3.55.40.20">
    <property type="entry name" value="Iron/manganese superoxide dismutase, C-terminal domain"/>
    <property type="match status" value="1"/>
</dbReference>
<dbReference type="PRINTS" id="PR01703">
    <property type="entry name" value="MNSODISMTASE"/>
</dbReference>
<evidence type="ECO:0000256" key="5">
    <source>
        <dbReference type="PIRSR" id="PIRSR000349-1"/>
    </source>
</evidence>
<feature type="domain" description="Manganese/iron superoxide dismutase N-terminal" evidence="7">
    <location>
        <begin position="34"/>
        <end position="117"/>
    </location>
</feature>
<dbReference type="InterPro" id="IPR019833">
    <property type="entry name" value="Mn/Fe_SOD_BS"/>
</dbReference>
<dbReference type="Pfam" id="PF02777">
    <property type="entry name" value="Sod_Fe_C"/>
    <property type="match status" value="1"/>
</dbReference>
<evidence type="ECO:0000259" key="7">
    <source>
        <dbReference type="Pfam" id="PF00081"/>
    </source>
</evidence>
<name>A0A2P2BST4_9FIRM</name>
<evidence type="ECO:0000256" key="3">
    <source>
        <dbReference type="ARBA" id="ARBA00022723"/>
    </source>
</evidence>
<dbReference type="InterPro" id="IPR019831">
    <property type="entry name" value="Mn/Fe_SOD_N"/>
</dbReference>
<reference evidence="9 10" key="1">
    <citation type="submission" date="2014-09" db="EMBL/GenBank/DDBJ databases">
        <authorList>
            <person name="Hornung B.V."/>
        </authorList>
    </citation>
    <scope>NUCLEOTIDE SEQUENCE [LARGE SCALE GENOMIC DNA]</scope>
    <source>
        <strain evidence="9 10">FRIFI</strain>
    </source>
</reference>
<dbReference type="PANTHER" id="PTHR43595">
    <property type="entry name" value="37S RIBOSOMAL PROTEIN S26, MITOCHONDRIAL"/>
    <property type="match status" value="1"/>
</dbReference>
<dbReference type="InterPro" id="IPR036324">
    <property type="entry name" value="Mn/Fe_SOD_N_sf"/>
</dbReference>
<dbReference type="PANTHER" id="PTHR43595:SF2">
    <property type="entry name" value="SMALL RIBOSOMAL SUBUNIT PROTEIN MS42"/>
    <property type="match status" value="1"/>
</dbReference>
<dbReference type="SUPFAM" id="SSF46609">
    <property type="entry name" value="Fe,Mn superoxide dismutase (SOD), N-terminal domain"/>
    <property type="match status" value="1"/>
</dbReference>
<dbReference type="InterPro" id="IPR001189">
    <property type="entry name" value="Mn/Fe_SOD"/>
</dbReference>